<gene>
    <name evidence="10" type="ORF">Esi_0044_0146</name>
</gene>
<comment type="similarity">
    <text evidence="1">Belongs to the sigma-70 factor family.</text>
</comment>
<dbReference type="InterPro" id="IPR007624">
    <property type="entry name" value="RNA_pol_sigma70_r3"/>
</dbReference>
<dbReference type="InterPro" id="IPR050239">
    <property type="entry name" value="Sigma-70_RNA_pol_init_factors"/>
</dbReference>
<feature type="coiled-coil region" evidence="6">
    <location>
        <begin position="90"/>
        <end position="117"/>
    </location>
</feature>
<evidence type="ECO:0000256" key="5">
    <source>
        <dbReference type="ARBA" id="ARBA00023163"/>
    </source>
</evidence>
<feature type="compositionally biased region" description="Basic and acidic residues" evidence="7">
    <location>
        <begin position="499"/>
        <end position="515"/>
    </location>
</feature>
<dbReference type="GO" id="GO:0006352">
    <property type="term" value="P:DNA-templated transcription initiation"/>
    <property type="evidence" value="ECO:0007669"/>
    <property type="project" value="InterPro"/>
</dbReference>
<proteinExistence type="inferred from homology"/>
<feature type="region of interest" description="Disordered" evidence="7">
    <location>
        <begin position="626"/>
        <end position="777"/>
    </location>
</feature>
<dbReference type="GO" id="GO:0016987">
    <property type="term" value="F:sigma factor activity"/>
    <property type="evidence" value="ECO:0007669"/>
    <property type="project" value="UniProtKB-KW"/>
</dbReference>
<dbReference type="InterPro" id="IPR000943">
    <property type="entry name" value="RNA_pol_sigma70"/>
</dbReference>
<feature type="region of interest" description="Disordered" evidence="7">
    <location>
        <begin position="380"/>
        <end position="486"/>
    </location>
</feature>
<dbReference type="InterPro" id="IPR013324">
    <property type="entry name" value="RNA_pol_sigma_r3/r4-like"/>
</dbReference>
<evidence type="ECO:0000259" key="8">
    <source>
        <dbReference type="Pfam" id="PF04539"/>
    </source>
</evidence>
<dbReference type="eggNOG" id="ENOG502SJXU">
    <property type="taxonomic scope" value="Eukaryota"/>
</dbReference>
<evidence type="ECO:0000256" key="1">
    <source>
        <dbReference type="ARBA" id="ARBA00007788"/>
    </source>
</evidence>
<keyword evidence="4" id="KW-0238">DNA-binding</keyword>
<feature type="compositionally biased region" description="Basic and acidic residues" evidence="7">
    <location>
        <begin position="530"/>
        <end position="547"/>
    </location>
</feature>
<protein>
    <submittedName>
        <fullName evidence="10">RNA polymerase sigma factor SigD</fullName>
    </submittedName>
</protein>
<feature type="compositionally biased region" description="Low complexity" evidence="7">
    <location>
        <begin position="708"/>
        <end position="727"/>
    </location>
</feature>
<keyword evidence="2" id="KW-0805">Transcription regulation</keyword>
<evidence type="ECO:0000256" key="3">
    <source>
        <dbReference type="ARBA" id="ARBA00023082"/>
    </source>
</evidence>
<dbReference type="GO" id="GO:0003677">
    <property type="term" value="F:DNA binding"/>
    <property type="evidence" value="ECO:0007669"/>
    <property type="project" value="UniProtKB-KW"/>
</dbReference>
<dbReference type="PANTHER" id="PTHR30603:SF47">
    <property type="entry name" value="RNA POLYMERASE SIGMA FACTOR SIGD, CHLOROPLASTIC"/>
    <property type="match status" value="1"/>
</dbReference>
<dbReference type="InterPro" id="IPR014284">
    <property type="entry name" value="RNA_pol_sigma-70_dom"/>
</dbReference>
<dbReference type="Gene3D" id="1.10.10.10">
    <property type="entry name" value="Winged helix-like DNA-binding domain superfamily/Winged helix DNA-binding domain"/>
    <property type="match status" value="2"/>
</dbReference>
<feature type="compositionally biased region" description="Polar residues" evidence="7">
    <location>
        <begin position="674"/>
        <end position="684"/>
    </location>
</feature>
<feature type="compositionally biased region" description="Low complexity" evidence="7">
    <location>
        <begin position="630"/>
        <end position="651"/>
    </location>
</feature>
<organism evidence="10 11">
    <name type="scientific">Ectocarpus siliculosus</name>
    <name type="common">Brown alga</name>
    <name type="synonym">Conferva siliculosa</name>
    <dbReference type="NCBI Taxonomy" id="2880"/>
    <lineage>
        <taxon>Eukaryota</taxon>
        <taxon>Sar</taxon>
        <taxon>Stramenopiles</taxon>
        <taxon>Ochrophyta</taxon>
        <taxon>PX clade</taxon>
        <taxon>Phaeophyceae</taxon>
        <taxon>Ectocarpales</taxon>
        <taxon>Ectocarpaceae</taxon>
        <taxon>Ectocarpus</taxon>
    </lineage>
</organism>
<feature type="compositionally biased region" description="Low complexity" evidence="7">
    <location>
        <begin position="688"/>
        <end position="698"/>
    </location>
</feature>
<evidence type="ECO:0000256" key="7">
    <source>
        <dbReference type="SAM" id="MobiDB-lite"/>
    </source>
</evidence>
<feature type="compositionally biased region" description="Basic and acidic residues" evidence="7">
    <location>
        <begin position="436"/>
        <end position="453"/>
    </location>
</feature>
<dbReference type="Pfam" id="PF04542">
    <property type="entry name" value="Sigma70_r2"/>
    <property type="match status" value="1"/>
</dbReference>
<feature type="domain" description="RNA polymerase sigma-70 region 2" evidence="9">
    <location>
        <begin position="140"/>
        <end position="180"/>
    </location>
</feature>
<evidence type="ECO:0000313" key="10">
    <source>
        <dbReference type="EMBL" id="CBN77333.1"/>
    </source>
</evidence>
<dbReference type="AlphaFoldDB" id="D8LNH6"/>
<feature type="compositionally biased region" description="Low complexity" evidence="7">
    <location>
        <begin position="424"/>
        <end position="435"/>
    </location>
</feature>
<dbReference type="PRINTS" id="PR00046">
    <property type="entry name" value="SIGMA70FCT"/>
</dbReference>
<dbReference type="PANTHER" id="PTHR30603">
    <property type="entry name" value="RNA POLYMERASE SIGMA FACTOR RPO"/>
    <property type="match status" value="1"/>
</dbReference>
<dbReference type="SUPFAM" id="SSF88659">
    <property type="entry name" value="Sigma3 and sigma4 domains of RNA polymerase sigma factors"/>
    <property type="match status" value="2"/>
</dbReference>
<dbReference type="InterPro" id="IPR007627">
    <property type="entry name" value="RNA_pol_sigma70_r2"/>
</dbReference>
<dbReference type="Gene3D" id="1.20.120.1810">
    <property type="match status" value="1"/>
</dbReference>
<feature type="region of interest" description="Disordered" evidence="7">
    <location>
        <begin position="1"/>
        <end position="52"/>
    </location>
</feature>
<dbReference type="InterPro" id="IPR013325">
    <property type="entry name" value="RNA_pol_sigma_r2"/>
</dbReference>
<name>D8LNH6_ECTSI</name>
<dbReference type="InterPro" id="IPR036388">
    <property type="entry name" value="WH-like_DNA-bd_sf"/>
</dbReference>
<evidence type="ECO:0000313" key="11">
    <source>
        <dbReference type="Proteomes" id="UP000002630"/>
    </source>
</evidence>
<dbReference type="OrthoDB" id="206108at2759"/>
<reference evidence="10 11" key="1">
    <citation type="journal article" date="2010" name="Nature">
        <title>The Ectocarpus genome and the independent evolution of multicellularity in brown algae.</title>
        <authorList>
            <person name="Cock J.M."/>
            <person name="Sterck L."/>
            <person name="Rouze P."/>
            <person name="Scornet D."/>
            <person name="Allen A.E."/>
            <person name="Amoutzias G."/>
            <person name="Anthouard V."/>
            <person name="Artiguenave F."/>
            <person name="Aury J.M."/>
            <person name="Badger J.H."/>
            <person name="Beszteri B."/>
            <person name="Billiau K."/>
            <person name="Bonnet E."/>
            <person name="Bothwell J.H."/>
            <person name="Bowler C."/>
            <person name="Boyen C."/>
            <person name="Brownlee C."/>
            <person name="Carrano C.J."/>
            <person name="Charrier B."/>
            <person name="Cho G.Y."/>
            <person name="Coelho S.M."/>
            <person name="Collen J."/>
            <person name="Corre E."/>
            <person name="Da Silva C."/>
            <person name="Delage L."/>
            <person name="Delaroque N."/>
            <person name="Dittami S.M."/>
            <person name="Doulbeau S."/>
            <person name="Elias M."/>
            <person name="Farnham G."/>
            <person name="Gachon C.M."/>
            <person name="Gschloessl B."/>
            <person name="Heesch S."/>
            <person name="Jabbari K."/>
            <person name="Jubin C."/>
            <person name="Kawai H."/>
            <person name="Kimura K."/>
            <person name="Kloareg B."/>
            <person name="Kupper F.C."/>
            <person name="Lang D."/>
            <person name="Le Bail A."/>
            <person name="Leblanc C."/>
            <person name="Lerouge P."/>
            <person name="Lohr M."/>
            <person name="Lopez P.J."/>
            <person name="Martens C."/>
            <person name="Maumus F."/>
            <person name="Michel G."/>
            <person name="Miranda-Saavedra D."/>
            <person name="Morales J."/>
            <person name="Moreau H."/>
            <person name="Motomura T."/>
            <person name="Nagasato C."/>
            <person name="Napoli C.A."/>
            <person name="Nelson D.R."/>
            <person name="Nyvall-Collen P."/>
            <person name="Peters A.F."/>
            <person name="Pommier C."/>
            <person name="Potin P."/>
            <person name="Poulain J."/>
            <person name="Quesneville H."/>
            <person name="Read B."/>
            <person name="Rensing S.A."/>
            <person name="Ritter A."/>
            <person name="Rousvoal S."/>
            <person name="Samanta M."/>
            <person name="Samson G."/>
            <person name="Schroeder D.C."/>
            <person name="Segurens B."/>
            <person name="Strittmatter M."/>
            <person name="Tonon T."/>
            <person name="Tregear J.W."/>
            <person name="Valentin K."/>
            <person name="von Dassow P."/>
            <person name="Yamagishi T."/>
            <person name="Van de Peer Y."/>
            <person name="Wincker P."/>
        </authorList>
    </citation>
    <scope>NUCLEOTIDE SEQUENCE [LARGE SCALE GENOMIC DNA]</scope>
    <source>
        <strain evidence="11">Ec32 / CCAP1310/4</strain>
    </source>
</reference>
<dbReference type="Pfam" id="PF04539">
    <property type="entry name" value="Sigma70_r3"/>
    <property type="match status" value="1"/>
</dbReference>
<feature type="domain" description="RNA polymerase sigma-70 region 3" evidence="8">
    <location>
        <begin position="199"/>
        <end position="239"/>
    </location>
</feature>
<dbReference type="InParanoid" id="D8LNH6"/>
<dbReference type="EMBL" id="FN648641">
    <property type="protein sequence ID" value="CBN77333.1"/>
    <property type="molecule type" value="Genomic_DNA"/>
</dbReference>
<dbReference type="Proteomes" id="UP000002630">
    <property type="component" value="Linkage Group LG22"/>
</dbReference>
<feature type="compositionally biased region" description="Basic and acidic residues" evidence="7">
    <location>
        <begin position="1"/>
        <end position="10"/>
    </location>
</feature>
<evidence type="ECO:0000259" key="9">
    <source>
        <dbReference type="Pfam" id="PF04542"/>
    </source>
</evidence>
<accession>D8LNH6</accession>
<evidence type="ECO:0000256" key="2">
    <source>
        <dbReference type="ARBA" id="ARBA00023015"/>
    </source>
</evidence>
<feature type="region of interest" description="Disordered" evidence="7">
    <location>
        <begin position="499"/>
        <end position="611"/>
    </location>
</feature>
<feature type="compositionally biased region" description="Basic and acidic residues" evidence="7">
    <location>
        <begin position="741"/>
        <end position="754"/>
    </location>
</feature>
<feature type="compositionally biased region" description="Basic and acidic residues" evidence="7">
    <location>
        <begin position="590"/>
        <end position="611"/>
    </location>
</feature>
<dbReference type="NCBIfam" id="TIGR02937">
    <property type="entry name" value="sigma70-ECF"/>
    <property type="match status" value="1"/>
</dbReference>
<evidence type="ECO:0000256" key="6">
    <source>
        <dbReference type="SAM" id="Coils"/>
    </source>
</evidence>
<evidence type="ECO:0000256" key="4">
    <source>
        <dbReference type="ARBA" id="ARBA00023125"/>
    </source>
</evidence>
<dbReference type="SUPFAM" id="SSF88946">
    <property type="entry name" value="Sigma2 domain of RNA polymerase sigma factors"/>
    <property type="match status" value="1"/>
</dbReference>
<keyword evidence="11" id="KW-1185">Reference proteome</keyword>
<dbReference type="EMBL" id="FN649747">
    <property type="protein sequence ID" value="CBN77333.1"/>
    <property type="molecule type" value="Genomic_DNA"/>
</dbReference>
<sequence length="825" mass="90552">MDMQEGREGPENPPKNYRRNGKWTVYSSSGRGAPLQPRDPNQALSKKAQARRDKEYELGTKIQRMMKLLKLKDVLQPAAGEDEVSSEVWAEGAMESVESLRQALDEGEKAKQELVLDNLNLVDIIVKNYVGTFAYGRFTEKDLTQDATVGLIRAVEKFDPEKGFFFATYGRWWVRKYLHEGVQNHNRMVRIPNSAAYRIAKVKRVRDELEGELGRAPTKPEIALETDLTVQQVEACLEQDSFRIERLDGYMGHGFGMADTVFASHFGEGFLYGSDMLTHPGETPAPTVEGEKVIQSSLRGDLSSAFVRLLDATERECLVLRYGLHDGVTNSIEQTAAIMDFCDPDDVRIITTQAMAKLRDGCLPEERKKLMSYLSVYEPSTPSYSKGKYDPSKSRRNKRLATDSRASTSGAISSGSRVGDGGDDSTTANAAGAAVDRGDARTATERESSRRVVGDFSKIGKPGWMKPNGYESGSAGAGGAGAGSRFFRSKEEERRMWASRFSKMEQEHERDDRARSRGVSGGRTVMGFNEVRDERGEKQRREEEERQLWGGGDRSGYPTTGTGRNTGDKQQQDRGVGVNGSSNGGGRGVDNYKGDERRPWDFSKHGQEELQHELTRYLRKHRLAKKNAEKAAALKAENPAAAAQAAGVAARTTRRRKPPPPTTAAPPSVVAVAGTNNPASSGRSTDGARAAAMAAAEAAAERRRKRASATGSAAAAGGSSSGSRTTRLMGRYSSSALDLAQQEREERRRERQAAEEEWEREQAVRPLPVGNGAGSVVIGDLEPVANSREADQLEHLSRLLWDGEEEPADFSLSYGKKPKRGGPLE</sequence>
<keyword evidence="6" id="KW-0175">Coiled coil</keyword>
<keyword evidence="3" id="KW-0731">Sigma factor</keyword>
<dbReference type="STRING" id="2880.D8LNH6"/>
<keyword evidence="5" id="KW-0804">Transcription</keyword>